<dbReference type="Pfam" id="PF01960">
    <property type="entry name" value="ArgJ"/>
    <property type="match status" value="1"/>
</dbReference>
<organism evidence="11">
    <name type="scientific">Dictyoglomus thermophilum</name>
    <dbReference type="NCBI Taxonomy" id="14"/>
    <lineage>
        <taxon>Bacteria</taxon>
        <taxon>Pseudomonadati</taxon>
        <taxon>Dictyoglomota</taxon>
        <taxon>Dictyoglomia</taxon>
        <taxon>Dictyoglomales</taxon>
        <taxon>Dictyoglomaceae</taxon>
        <taxon>Dictyoglomus</taxon>
    </lineage>
</organism>
<dbReference type="AlphaFoldDB" id="A0A7V4DY51"/>
<dbReference type="FunFam" id="3.10.20.340:FF:000003">
    <property type="entry name" value="Arginine biosynthesis bifunctional protein ArgJ"/>
    <property type="match status" value="1"/>
</dbReference>
<dbReference type="PANTHER" id="PTHR23100:SF0">
    <property type="entry name" value="ARGININE BIOSYNTHESIS BIFUNCTIONAL PROTEIN ARGJ, MITOCHONDRIAL"/>
    <property type="match status" value="1"/>
</dbReference>
<keyword evidence="10" id="KW-0511">Multifunctional enzyme</keyword>
<feature type="binding site" evidence="10">
    <location>
        <position position="186"/>
    </location>
    <ligand>
        <name>substrate</name>
    </ligand>
</feature>
<keyword evidence="7 10" id="KW-0808">Transferase</keyword>
<evidence type="ECO:0000256" key="5">
    <source>
        <dbReference type="ARBA" id="ARBA00022571"/>
    </source>
</evidence>
<evidence type="ECO:0000256" key="7">
    <source>
        <dbReference type="ARBA" id="ARBA00022679"/>
    </source>
</evidence>
<dbReference type="SUPFAM" id="SSF56266">
    <property type="entry name" value="DmpA/ArgJ-like"/>
    <property type="match status" value="1"/>
</dbReference>
<sequence>MAWKVEKLYLTDIKGVKAAAVSCGLKENNKLDLALIVFDKPANAASMFTRNTVKAAPVIVSKRHLEKYGLIQAIVINSGQANACTGERGIKDAEFMAEEVAKRIGIEKELVFVASTGKIGAYLERDKVAYGIDLAFKNLSKNSGKDIAEAIMTTDTFPKLSGVKNGNVIISGIAKGAGMIHPNMATMLVFIGTNAKLGNEALKRVLKRSVDKSFHQISIDGCSSTNDTVLIFSTEEEEEEDISEKSFQKGLDMVTQNLAKMIAKDGEGAKKLVEVSVEKAKSLKKARIMARAVVMSNLVKAAIAGGDDNWGRVLASIGQTEYVFDLDKIELYIGEHLVFAKNEPLGYNSQEVKNYLKGSEVRIRIILNEGRYNAISWGCDLTEDYVKINAYYRT</sequence>
<feature type="binding site" evidence="10">
    <location>
        <position position="389"/>
    </location>
    <ligand>
        <name>substrate</name>
    </ligand>
</feature>
<dbReference type="GO" id="GO:0006592">
    <property type="term" value="P:ornithine biosynthetic process"/>
    <property type="evidence" value="ECO:0007669"/>
    <property type="project" value="TreeGrafter"/>
</dbReference>
<dbReference type="EC" id="2.3.1.35" evidence="10"/>
<dbReference type="GO" id="GO:0005737">
    <property type="term" value="C:cytoplasm"/>
    <property type="evidence" value="ECO:0007669"/>
    <property type="project" value="UniProtKB-SubCell"/>
</dbReference>
<evidence type="ECO:0000256" key="8">
    <source>
        <dbReference type="ARBA" id="ARBA00022813"/>
    </source>
</evidence>
<evidence type="ECO:0000256" key="3">
    <source>
        <dbReference type="ARBA" id="ARBA00011475"/>
    </source>
</evidence>
<keyword evidence="6 10" id="KW-0028">Amino-acid biosynthesis</keyword>
<feature type="site" description="Involved in the stabilization of negative charge on the oxyanion by the formation of the oxyanion hole" evidence="10">
    <location>
        <position position="117"/>
    </location>
</feature>
<keyword evidence="4 10" id="KW-0963">Cytoplasm</keyword>
<dbReference type="PANTHER" id="PTHR23100">
    <property type="entry name" value="ARGININE BIOSYNTHESIS BIFUNCTIONAL PROTEIN ARGJ"/>
    <property type="match status" value="1"/>
</dbReference>
<keyword evidence="8 10" id="KW-0068">Autocatalytic cleavage</keyword>
<feature type="chain" id="PRO_5031664475" description="Arginine biosynthesis bifunctional protein ArgJ beta chain" evidence="10">
    <location>
        <begin position="186"/>
        <end position="394"/>
    </location>
</feature>
<dbReference type="FunFam" id="3.60.70.12:FF:000001">
    <property type="entry name" value="Arginine biosynthesis bifunctional protein ArgJ, chloroplastic"/>
    <property type="match status" value="1"/>
</dbReference>
<feature type="active site" description="Nucleophile" evidence="10">
    <location>
        <position position="186"/>
    </location>
</feature>
<dbReference type="InterPro" id="IPR002813">
    <property type="entry name" value="Arg_biosynth_ArgJ"/>
</dbReference>
<evidence type="ECO:0000313" key="11">
    <source>
        <dbReference type="EMBL" id="HGK24470.1"/>
    </source>
</evidence>
<feature type="site" description="Cleavage; by autolysis" evidence="10">
    <location>
        <begin position="185"/>
        <end position="186"/>
    </location>
</feature>
<feature type="binding site" evidence="10">
    <location>
        <position position="153"/>
    </location>
    <ligand>
        <name>substrate</name>
    </ligand>
</feature>
<dbReference type="UniPathway" id="UPA00068">
    <property type="reaction ID" value="UER00106"/>
</dbReference>
<evidence type="ECO:0000256" key="1">
    <source>
        <dbReference type="ARBA" id="ARBA00004496"/>
    </source>
</evidence>
<evidence type="ECO:0000256" key="4">
    <source>
        <dbReference type="ARBA" id="ARBA00022490"/>
    </source>
</evidence>
<protein>
    <recommendedName>
        <fullName evidence="10">Arginine biosynthesis bifunctional protein ArgJ</fullName>
    </recommendedName>
    <domain>
        <recommendedName>
            <fullName evidence="10">Glutamate N-acetyltransferase</fullName>
            <ecNumber evidence="10">2.3.1.35</ecNumber>
        </recommendedName>
        <alternativeName>
            <fullName evidence="10">Ornithine acetyltransferase</fullName>
            <shortName evidence="10">OATase</shortName>
        </alternativeName>
        <alternativeName>
            <fullName evidence="10">Ornithine transacetylase</fullName>
        </alternativeName>
    </domain>
    <domain>
        <recommendedName>
            <fullName evidence="10">Amino-acid acetyltransferase</fullName>
            <ecNumber evidence="10">2.3.1.1</ecNumber>
        </recommendedName>
        <alternativeName>
            <fullName evidence="10">N-acetylglutamate synthase</fullName>
            <shortName evidence="10">AGSase</shortName>
        </alternativeName>
    </domain>
    <component>
        <recommendedName>
            <fullName evidence="10">Arginine biosynthesis bifunctional protein ArgJ alpha chain</fullName>
        </recommendedName>
    </component>
    <component>
        <recommendedName>
            <fullName evidence="10">Arginine biosynthesis bifunctional protein ArgJ beta chain</fullName>
        </recommendedName>
    </component>
</protein>
<dbReference type="InterPro" id="IPR016117">
    <property type="entry name" value="ArgJ-like_dom_sf"/>
</dbReference>
<comment type="catalytic activity">
    <reaction evidence="10">
        <text>L-glutamate + acetyl-CoA = N-acetyl-L-glutamate + CoA + H(+)</text>
        <dbReference type="Rhea" id="RHEA:24292"/>
        <dbReference type="ChEBI" id="CHEBI:15378"/>
        <dbReference type="ChEBI" id="CHEBI:29985"/>
        <dbReference type="ChEBI" id="CHEBI:44337"/>
        <dbReference type="ChEBI" id="CHEBI:57287"/>
        <dbReference type="ChEBI" id="CHEBI:57288"/>
        <dbReference type="EC" id="2.3.1.1"/>
    </reaction>
</comment>
<feature type="binding site" evidence="10">
    <location>
        <position position="394"/>
    </location>
    <ligand>
        <name>substrate</name>
    </ligand>
</feature>
<feature type="binding site" evidence="10">
    <location>
        <position position="267"/>
    </location>
    <ligand>
        <name>substrate</name>
    </ligand>
</feature>
<proteinExistence type="inferred from homology"/>
<feature type="binding site" evidence="10">
    <location>
        <position position="175"/>
    </location>
    <ligand>
        <name>substrate</name>
    </ligand>
</feature>
<dbReference type="Gene3D" id="3.10.20.340">
    <property type="entry name" value="ArgJ beta chain, C-terminal domain"/>
    <property type="match status" value="1"/>
</dbReference>
<comment type="caution">
    <text evidence="11">The sequence shown here is derived from an EMBL/GenBank/DDBJ whole genome shotgun (WGS) entry which is preliminary data.</text>
</comment>
<dbReference type="InterPro" id="IPR042195">
    <property type="entry name" value="ArgJ_beta_C"/>
</dbReference>
<evidence type="ECO:0000256" key="2">
    <source>
        <dbReference type="ARBA" id="ARBA00006774"/>
    </source>
</evidence>
<dbReference type="NCBIfam" id="TIGR00120">
    <property type="entry name" value="ArgJ"/>
    <property type="match status" value="1"/>
</dbReference>
<comment type="pathway">
    <text evidence="10">Amino-acid biosynthesis; L-arginine biosynthesis; L-ornithine and N-acetyl-L-glutamate from L-glutamate and N(2)-acetyl-L-ornithine (cyclic): step 1/1.</text>
</comment>
<dbReference type="EMBL" id="DTDV01000022">
    <property type="protein sequence ID" value="HGK24470.1"/>
    <property type="molecule type" value="Genomic_DNA"/>
</dbReference>
<accession>A0A7V4DY51</accession>
<evidence type="ECO:0000256" key="9">
    <source>
        <dbReference type="ARBA" id="ARBA00023315"/>
    </source>
</evidence>
<comment type="subcellular location">
    <subcellularLocation>
        <location evidence="1 10">Cytoplasm</location>
    </subcellularLocation>
</comment>
<comment type="pathway">
    <text evidence="10">Amino-acid biosynthesis; L-arginine biosynthesis; N(2)-acetyl-L-ornithine from L-glutamate: step 1/4.</text>
</comment>
<keyword evidence="9 10" id="KW-0012">Acyltransferase</keyword>
<dbReference type="HAMAP" id="MF_01106">
    <property type="entry name" value="ArgJ"/>
    <property type="match status" value="1"/>
</dbReference>
<name>A0A7V4DY51_DICTH</name>
<keyword evidence="5 10" id="KW-0055">Arginine biosynthesis</keyword>
<dbReference type="CDD" id="cd02152">
    <property type="entry name" value="OAT"/>
    <property type="match status" value="1"/>
</dbReference>
<dbReference type="EC" id="2.3.1.1" evidence="10"/>
<dbReference type="NCBIfam" id="NF003802">
    <property type="entry name" value="PRK05388.1"/>
    <property type="match status" value="1"/>
</dbReference>
<comment type="function">
    <text evidence="10">Catalyzes two activities which are involved in the cyclic version of arginine biosynthesis: the synthesis of N-acetylglutamate from glutamate and acetyl-CoA as the acetyl donor, and of ornithine by transacetylation between N(2)-acetylornithine and glutamate.</text>
</comment>
<evidence type="ECO:0000256" key="10">
    <source>
        <dbReference type="HAMAP-Rule" id="MF_01106"/>
    </source>
</evidence>
<feature type="site" description="Involved in the stabilization of negative charge on the oxyanion by the formation of the oxyanion hole" evidence="10">
    <location>
        <position position="116"/>
    </location>
</feature>
<feature type="chain" id="PRO_5031664476" description="Arginine biosynthesis bifunctional protein ArgJ alpha chain" evidence="10">
    <location>
        <begin position="1"/>
        <end position="185"/>
    </location>
</feature>
<gene>
    <name evidence="10 11" type="primary">argJ</name>
    <name evidence="11" type="ORF">ENU78_08645</name>
</gene>
<dbReference type="GO" id="GO:0004358">
    <property type="term" value="F:L-glutamate N-acetyltransferase activity, acting on acetyl-L-ornithine as donor"/>
    <property type="evidence" value="ECO:0007669"/>
    <property type="project" value="UniProtKB-UniRule"/>
</dbReference>
<dbReference type="GO" id="GO:0004042">
    <property type="term" value="F:L-glutamate N-acetyltransferase activity"/>
    <property type="evidence" value="ECO:0007669"/>
    <property type="project" value="UniProtKB-UniRule"/>
</dbReference>
<reference evidence="11" key="1">
    <citation type="journal article" date="2020" name="mSystems">
        <title>Genome- and Community-Level Interaction Insights into Carbon Utilization and Element Cycling Functions of Hydrothermarchaeota in Hydrothermal Sediment.</title>
        <authorList>
            <person name="Zhou Z."/>
            <person name="Liu Y."/>
            <person name="Xu W."/>
            <person name="Pan J."/>
            <person name="Luo Z.H."/>
            <person name="Li M."/>
        </authorList>
    </citation>
    <scope>NUCLEOTIDE SEQUENCE [LARGE SCALE GENOMIC DNA]</scope>
    <source>
        <strain evidence="11">SpSt-70</strain>
    </source>
</reference>
<comment type="subunit">
    <text evidence="3 10">Heterotetramer of two alpha and two beta chains.</text>
</comment>
<comment type="catalytic activity">
    <reaction evidence="10">
        <text>N(2)-acetyl-L-ornithine + L-glutamate = N-acetyl-L-glutamate + L-ornithine</text>
        <dbReference type="Rhea" id="RHEA:15349"/>
        <dbReference type="ChEBI" id="CHEBI:29985"/>
        <dbReference type="ChEBI" id="CHEBI:44337"/>
        <dbReference type="ChEBI" id="CHEBI:46911"/>
        <dbReference type="ChEBI" id="CHEBI:57805"/>
        <dbReference type="EC" id="2.3.1.35"/>
    </reaction>
</comment>
<evidence type="ECO:0000256" key="6">
    <source>
        <dbReference type="ARBA" id="ARBA00022605"/>
    </source>
</evidence>
<comment type="similarity">
    <text evidence="2 10">Belongs to the ArgJ family.</text>
</comment>
<dbReference type="Gene3D" id="3.60.70.12">
    <property type="entry name" value="L-amino peptidase D-ALA esterase/amidase"/>
    <property type="match status" value="1"/>
</dbReference>
<dbReference type="GO" id="GO:0006526">
    <property type="term" value="P:L-arginine biosynthetic process"/>
    <property type="evidence" value="ECO:0007669"/>
    <property type="project" value="UniProtKB-UniRule"/>
</dbReference>